<keyword evidence="3" id="KW-1185">Reference proteome</keyword>
<name>A0ABU7XAV3_9FIRM</name>
<sequence>MENFSALTFRKMTLEDVFTFRNWGRHDSILFLEYNFLEEREKDIEDWYRWKTNKAFSEYYVVLLEEKIIGYLSLKNISKFLKRGVLGVVLDPSYINRGIGKKILKIFLDDLKKRGFRKIILFAATYNERAIKVYESLGFKEKNKFLMRFTNGNYDENNPDFKEHRESFKIIFNRTYNYAIKMELDLERDW</sequence>
<accession>A0ABU7XAV3</accession>
<dbReference type="CDD" id="cd04301">
    <property type="entry name" value="NAT_SF"/>
    <property type="match status" value="1"/>
</dbReference>
<gene>
    <name evidence="2" type="ORF">PV361_05350</name>
</gene>
<dbReference type="PANTHER" id="PTHR43415">
    <property type="entry name" value="SPERMIDINE N(1)-ACETYLTRANSFERASE"/>
    <property type="match status" value="1"/>
</dbReference>
<comment type="caution">
    <text evidence="2">The sequence shown here is derived from an EMBL/GenBank/DDBJ whole genome shotgun (WGS) entry which is preliminary data.</text>
</comment>
<dbReference type="SUPFAM" id="SSF55729">
    <property type="entry name" value="Acyl-CoA N-acyltransferases (Nat)"/>
    <property type="match status" value="1"/>
</dbReference>
<protein>
    <submittedName>
        <fullName evidence="2">GNAT family N-acetyltransferase</fullName>
    </submittedName>
</protein>
<dbReference type="RefSeq" id="WP_332087267.1">
    <property type="nucleotide sequence ID" value="NZ_JARBCY010000033.1"/>
</dbReference>
<feature type="domain" description="N-acetyltransferase" evidence="1">
    <location>
        <begin position="7"/>
        <end position="187"/>
    </location>
</feature>
<dbReference type="PROSITE" id="PS51186">
    <property type="entry name" value="GNAT"/>
    <property type="match status" value="1"/>
</dbReference>
<dbReference type="PANTHER" id="PTHR43415:SF3">
    <property type="entry name" value="GNAT-FAMILY ACETYLTRANSFERASE"/>
    <property type="match status" value="1"/>
</dbReference>
<dbReference type="Pfam" id="PF00583">
    <property type="entry name" value="Acetyltransf_1"/>
    <property type="match status" value="1"/>
</dbReference>
<evidence type="ECO:0000259" key="1">
    <source>
        <dbReference type="PROSITE" id="PS51186"/>
    </source>
</evidence>
<evidence type="ECO:0000313" key="2">
    <source>
        <dbReference type="EMBL" id="MEF3318124.1"/>
    </source>
</evidence>
<dbReference type="Gene3D" id="3.40.630.30">
    <property type="match status" value="1"/>
</dbReference>
<dbReference type="InterPro" id="IPR016181">
    <property type="entry name" value="Acyl_CoA_acyltransferase"/>
</dbReference>
<dbReference type="EMBL" id="JARBCY010000033">
    <property type="protein sequence ID" value="MEF3318124.1"/>
    <property type="molecule type" value="Genomic_DNA"/>
</dbReference>
<organism evidence="2 3">
    <name type="scientific">Peptoniphilus grossensis</name>
    <dbReference type="NCBI Taxonomy" id="1465756"/>
    <lineage>
        <taxon>Bacteria</taxon>
        <taxon>Bacillati</taxon>
        <taxon>Bacillota</taxon>
        <taxon>Tissierellia</taxon>
        <taxon>Tissierellales</taxon>
        <taxon>Peptoniphilaceae</taxon>
        <taxon>Peptoniphilus</taxon>
    </lineage>
</organism>
<proteinExistence type="predicted"/>
<evidence type="ECO:0000313" key="3">
    <source>
        <dbReference type="Proteomes" id="UP001328425"/>
    </source>
</evidence>
<reference evidence="2 3" key="1">
    <citation type="submission" date="2022-11" db="EMBL/GenBank/DDBJ databases">
        <title>The First Case of Preauricular Fistular Abscess Caused by Peptoniphilus grossensis.</title>
        <authorList>
            <person name="Byun J.-H."/>
        </authorList>
    </citation>
    <scope>NUCLEOTIDE SEQUENCE [LARGE SCALE GENOMIC DNA]</scope>
    <source>
        <strain evidence="2 3">GYB008</strain>
    </source>
</reference>
<dbReference type="InterPro" id="IPR000182">
    <property type="entry name" value="GNAT_dom"/>
</dbReference>
<dbReference type="Proteomes" id="UP001328425">
    <property type="component" value="Unassembled WGS sequence"/>
</dbReference>